<dbReference type="FunFam" id="1.20.5.2950:FF:000001">
    <property type="entry name" value="V-type proton ATPase subunit G"/>
    <property type="match status" value="1"/>
</dbReference>
<evidence type="ECO:0000256" key="2">
    <source>
        <dbReference type="ARBA" id="ARBA00022448"/>
    </source>
</evidence>
<comment type="caution">
    <text evidence="7">The sequence shown here is derived from an EMBL/GenBank/DDBJ whole genome shotgun (WGS) entry which is preliminary data.</text>
</comment>
<proteinExistence type="inferred from homology"/>
<evidence type="ECO:0000256" key="1">
    <source>
        <dbReference type="ARBA" id="ARBA00010066"/>
    </source>
</evidence>
<dbReference type="CDD" id="cd06503">
    <property type="entry name" value="ATP-synt_Fo_b"/>
    <property type="match status" value="1"/>
</dbReference>
<keyword evidence="3" id="KW-0375">Hydrogen ion transport</keyword>
<dbReference type="Pfam" id="PF24545">
    <property type="entry name" value="Ig_TPPC8_1st"/>
    <property type="match status" value="1"/>
</dbReference>
<evidence type="ECO:0000256" key="3">
    <source>
        <dbReference type="ARBA" id="ARBA00022781"/>
    </source>
</evidence>
<dbReference type="GO" id="GO:0046961">
    <property type="term" value="F:proton-transporting ATPase activity, rotational mechanism"/>
    <property type="evidence" value="ECO:0007669"/>
    <property type="project" value="InterPro"/>
</dbReference>
<dbReference type="EMBL" id="CATQJL010000112">
    <property type="protein sequence ID" value="CAJ0594265.1"/>
    <property type="molecule type" value="Genomic_DNA"/>
</dbReference>
<dbReference type="GO" id="GO:0016471">
    <property type="term" value="C:vacuolar proton-transporting V-type ATPase complex"/>
    <property type="evidence" value="ECO:0007669"/>
    <property type="project" value="InterPro"/>
</dbReference>
<evidence type="ECO:0000256" key="4">
    <source>
        <dbReference type="ARBA" id="ARBA00023065"/>
    </source>
</evidence>
<dbReference type="InterPro" id="IPR058541">
    <property type="entry name" value="Ig_TPPC8_1st"/>
</dbReference>
<dbReference type="PANTHER" id="PTHR12975:SF6">
    <property type="entry name" value="TRAFFICKING PROTEIN PARTICLE COMPLEX SUBUNIT 8"/>
    <property type="match status" value="1"/>
</dbReference>
<name>A0AA36GLI1_CYLNA</name>
<organism evidence="7 8">
    <name type="scientific">Cylicocyclus nassatus</name>
    <name type="common">Nematode worm</name>
    <dbReference type="NCBI Taxonomy" id="53992"/>
    <lineage>
        <taxon>Eukaryota</taxon>
        <taxon>Metazoa</taxon>
        <taxon>Ecdysozoa</taxon>
        <taxon>Nematoda</taxon>
        <taxon>Chromadorea</taxon>
        <taxon>Rhabditida</taxon>
        <taxon>Rhabditina</taxon>
        <taxon>Rhabditomorpha</taxon>
        <taxon>Strongyloidea</taxon>
        <taxon>Strongylidae</taxon>
        <taxon>Cylicocyclus</taxon>
    </lineage>
</organism>
<dbReference type="InterPro" id="IPR024420">
    <property type="entry name" value="TRAPP_III_complex_Trs85"/>
</dbReference>
<keyword evidence="8" id="KW-1185">Reference proteome</keyword>
<dbReference type="Gene3D" id="1.20.5.2950">
    <property type="match status" value="1"/>
</dbReference>
<accession>A0AA36GLI1</accession>
<feature type="coiled-coil region" evidence="5">
    <location>
        <begin position="1298"/>
        <end position="1384"/>
    </location>
</feature>
<dbReference type="InterPro" id="IPR005124">
    <property type="entry name" value="V-ATPase_G"/>
</dbReference>
<sequence>MEHPLVAIIASSAAESRIRDRGFNSISRLLQPFASHSIAIRDPSTSQHVNARITLDFRDLNKEGHLLTLSVLPHVLYELLQRKPQLADALESFSSGLKRWAEPIEQETFRTYLACVFVVAGCEENPLSELSKLVQIQHTQQHSTADSKVLTPSHCAPPKWTSPNTLKHYFLLHDVGVDDESRSTAVFNEMCSTYGIDSCQMLRVGESATFDDLPDPWDDLEEEDAILAAGLHRALQHAAASAMAQQNLERKSNAAASVSTISPSYAMVQSANVPTTELNGFPAKSSPIKRTHNISNVDREALTNVTQKFLKDCLVPHAERLMRTLFEQLAARRGLIGKSLTSGMKKWFGGGSASSLTNLATVSFPSESLEMQSRRLADLAFMFGLFSFAYAQYRSVKKDFEHSQAWLHHAAATEMAAVALYLSDSSMSPKHFPRHYFEAALENQLNYSGKYTTVMRCAFNAATVLGNLSLKREAASLLSTVTTLDNDMCVAVTHSLASRYFEEAKLMRKAAFYRVLGGNRFMKAGLKQNALECYRLALHKYVNTNWDSIEDHLAAILSADTTDRNVAIDCASRLLRENDTQTDTSHAAFVDNFVETLTRFKIGEELDPVHLPVPLMDVNSVRVICGERPQPDDAFVNNTVIWIDLERAAFHTLAGSSTAFRPIHLVSDNETDNQRARSTPPDERFRVEFGLRNPLKSSLTLKNVRLGMTDIHMREGFEKERSFSEQEVISSLEFRPEEFKKVTLWVRPTSHLASFRVERLLFEVVGSAGKSICGYLPISVRGKRLNKNAKQMKSVVYALDERLHATVAQKSWPLLDFRVSRKNQPQIYCGQAVTMDIEVENIGRELVTGLCLATDGVDCTNASLSDKSGKRKIITSCYAPTCSAVRTFDFGNVRIAVGERMRLYITVRAPAFSYVETNVGLLFFYRGESHTYREWRTVLTLEPTPLFEASASVLDETHGIVAINMKNVILANDAALARCEVMRIRLVEQRMDNKGHWNETDASYMLQPMRIGAVQLDCEQSCSVGVYIVMPKSGSSKVEGMGKSSWCLSALPPDLPAWPPGLPDCVKSADETSMLPENYVQVAVLWKASVVNNEGHVSSIVGETFIDDSSLNSFLKSSEKGCMAASMSDPVKSDRVGDQLVEGSPLVITCRSIKPIIHSFTNNRLSQFPLEVAVTNVDERKRFASITLKYSPKVHEAVSSLTQLPPENRQQWWIDREVVKAVVENGRTELFRFIISVSQPSVYDVAGSQLVLEAVFSDGETRTFKVPNTLAVVIQALSHSFFLNLRIVPKMASQTQGIQQLLAAEKRAAEKINEARKRKFQRMKQAKQEAQAEVEKYRQEREQKFKQYEQTYLGTKEDIESKIRRDTENEIEAMKKNVLAHKQQVIVRLLQLVCDIKPELHHNLILQKKLHGQFS</sequence>
<reference evidence="7" key="1">
    <citation type="submission" date="2023-07" db="EMBL/GenBank/DDBJ databases">
        <authorList>
            <consortium name="CYATHOMIX"/>
        </authorList>
    </citation>
    <scope>NUCLEOTIDE SEQUENCE</scope>
    <source>
        <strain evidence="7">N/A</strain>
    </source>
</reference>
<dbReference type="Pfam" id="PF03179">
    <property type="entry name" value="V-ATPase_G"/>
    <property type="match status" value="1"/>
</dbReference>
<comment type="similarity">
    <text evidence="1">Belongs to the V-ATPase G subunit family.</text>
</comment>
<dbReference type="Pfam" id="PF12739">
    <property type="entry name" value="TRAPPC-Trs85"/>
    <property type="match status" value="1"/>
</dbReference>
<evidence type="ECO:0000259" key="6">
    <source>
        <dbReference type="Pfam" id="PF24545"/>
    </source>
</evidence>
<evidence type="ECO:0000313" key="7">
    <source>
        <dbReference type="EMBL" id="CAJ0594265.1"/>
    </source>
</evidence>
<keyword evidence="4" id="KW-0406">Ion transport</keyword>
<keyword evidence="5" id="KW-0175">Coiled coil</keyword>
<dbReference type="GO" id="GO:1990072">
    <property type="term" value="C:TRAPPIII protein complex"/>
    <property type="evidence" value="ECO:0007669"/>
    <property type="project" value="TreeGrafter"/>
</dbReference>
<evidence type="ECO:0000313" key="8">
    <source>
        <dbReference type="Proteomes" id="UP001176961"/>
    </source>
</evidence>
<keyword evidence="2" id="KW-0813">Transport</keyword>
<protein>
    <recommendedName>
        <fullName evidence="6">TPPC8 first Ig-like domain-containing protein</fullName>
    </recommendedName>
</protein>
<dbReference type="PANTHER" id="PTHR12975">
    <property type="entry name" value="TRANSPORT PROTEIN TRAPP"/>
    <property type="match status" value="1"/>
</dbReference>
<gene>
    <name evidence="7" type="ORF">CYNAS_LOCUS6248</name>
</gene>
<evidence type="ECO:0000256" key="5">
    <source>
        <dbReference type="SAM" id="Coils"/>
    </source>
</evidence>
<dbReference type="NCBIfam" id="TIGR01147">
    <property type="entry name" value="V_ATP_synt_G"/>
    <property type="match status" value="1"/>
</dbReference>
<feature type="domain" description="TPPC8 first Ig-like" evidence="6">
    <location>
        <begin position="638"/>
        <end position="821"/>
    </location>
</feature>
<dbReference type="Proteomes" id="UP001176961">
    <property type="component" value="Unassembled WGS sequence"/>
</dbReference>